<evidence type="ECO:0000256" key="5">
    <source>
        <dbReference type="ARBA" id="ARBA00022801"/>
    </source>
</evidence>
<evidence type="ECO:0000256" key="4">
    <source>
        <dbReference type="ARBA" id="ARBA00022729"/>
    </source>
</evidence>
<dbReference type="Gene3D" id="3.40.50.1110">
    <property type="entry name" value="SGNH hydrolase"/>
    <property type="match status" value="1"/>
</dbReference>
<accession>A0AAD5JGV7</accession>
<protein>
    <submittedName>
        <fullName evidence="8">Uncharacterized protein</fullName>
    </submittedName>
</protein>
<dbReference type="Proteomes" id="UP001064489">
    <property type="component" value="Chromosome 13"/>
</dbReference>
<dbReference type="EMBL" id="JAJSOW010000002">
    <property type="protein sequence ID" value="KAI9198685.1"/>
    <property type="molecule type" value="Genomic_DNA"/>
</dbReference>
<proteinExistence type="inferred from homology"/>
<sequence length="305" mass="33916">MELINNIAKAHGGVSVFGGVGDRTREGNDLAKRLGFKHFIPPFATANGSKILYGVNYASGSAGIRDESGIEQGDNINLRKQLSNHRKIVSRIAHMLRSKKSAVGRLKKCLYSFVIGSNDYINNYFVPQFYITSRIYTPEQYAKVLAKQFLHQIKKLYKLGARKIHISGVGQIGCTPYSISYFGTNNGSVCVDKLNDAALLFNKQLKLAVKRLNKKFNNAKFIFDDPTNAPALTGLDFNGCCEVRKDGLCIPGKPTTCQDRNKSIFFDSIHPTEVVYKTSANRTLNSLDPSDLYPINLLQLARLQI</sequence>
<dbReference type="InterPro" id="IPR051238">
    <property type="entry name" value="GDSL_esterase/lipase"/>
</dbReference>
<evidence type="ECO:0000313" key="8">
    <source>
        <dbReference type="EMBL" id="KAI9198685.1"/>
    </source>
</evidence>
<evidence type="ECO:0000256" key="6">
    <source>
        <dbReference type="ARBA" id="ARBA00022963"/>
    </source>
</evidence>
<dbReference type="InterPro" id="IPR036514">
    <property type="entry name" value="SGNH_hydro_sf"/>
</dbReference>
<name>A0AAD5JGV7_ACENE</name>
<evidence type="ECO:0000256" key="1">
    <source>
        <dbReference type="ARBA" id="ARBA00004613"/>
    </source>
</evidence>
<dbReference type="GO" id="GO:0005576">
    <property type="term" value="C:extracellular region"/>
    <property type="evidence" value="ECO:0007669"/>
    <property type="project" value="UniProtKB-SubCell"/>
</dbReference>
<dbReference type="PANTHER" id="PTHR45650:SF3">
    <property type="entry name" value="OS01G0748500 PROTEIN"/>
    <property type="match status" value="1"/>
</dbReference>
<dbReference type="GO" id="GO:0016788">
    <property type="term" value="F:hydrolase activity, acting on ester bonds"/>
    <property type="evidence" value="ECO:0007669"/>
    <property type="project" value="InterPro"/>
</dbReference>
<comment type="similarity">
    <text evidence="2">Belongs to the 'GDSL' lipolytic enzyme family.</text>
</comment>
<keyword evidence="3" id="KW-0964">Secreted</keyword>
<keyword evidence="7" id="KW-0443">Lipid metabolism</keyword>
<evidence type="ECO:0000256" key="3">
    <source>
        <dbReference type="ARBA" id="ARBA00022525"/>
    </source>
</evidence>
<keyword evidence="5" id="KW-0378">Hydrolase</keyword>
<evidence type="ECO:0000313" key="9">
    <source>
        <dbReference type="Proteomes" id="UP001064489"/>
    </source>
</evidence>
<comment type="caution">
    <text evidence="8">The sequence shown here is derived from an EMBL/GenBank/DDBJ whole genome shotgun (WGS) entry which is preliminary data.</text>
</comment>
<dbReference type="InterPro" id="IPR001087">
    <property type="entry name" value="GDSL"/>
</dbReference>
<evidence type="ECO:0000256" key="7">
    <source>
        <dbReference type="ARBA" id="ARBA00023098"/>
    </source>
</evidence>
<dbReference type="GO" id="GO:0016042">
    <property type="term" value="P:lipid catabolic process"/>
    <property type="evidence" value="ECO:0007669"/>
    <property type="project" value="UniProtKB-KW"/>
</dbReference>
<gene>
    <name evidence="8" type="ORF">LWI28_020554</name>
</gene>
<dbReference type="PANTHER" id="PTHR45650">
    <property type="entry name" value="GDSL-LIKE LIPASE/ACYLHYDROLASE-RELATED"/>
    <property type="match status" value="1"/>
</dbReference>
<keyword evidence="9" id="KW-1185">Reference proteome</keyword>
<keyword evidence="4" id="KW-0732">Signal</keyword>
<dbReference type="AlphaFoldDB" id="A0AAD5JGV7"/>
<keyword evidence="6" id="KW-0442">Lipid degradation</keyword>
<comment type="subcellular location">
    <subcellularLocation>
        <location evidence="1">Secreted</location>
    </subcellularLocation>
</comment>
<organism evidence="8 9">
    <name type="scientific">Acer negundo</name>
    <name type="common">Box elder</name>
    <dbReference type="NCBI Taxonomy" id="4023"/>
    <lineage>
        <taxon>Eukaryota</taxon>
        <taxon>Viridiplantae</taxon>
        <taxon>Streptophyta</taxon>
        <taxon>Embryophyta</taxon>
        <taxon>Tracheophyta</taxon>
        <taxon>Spermatophyta</taxon>
        <taxon>Magnoliopsida</taxon>
        <taxon>eudicotyledons</taxon>
        <taxon>Gunneridae</taxon>
        <taxon>Pentapetalae</taxon>
        <taxon>rosids</taxon>
        <taxon>malvids</taxon>
        <taxon>Sapindales</taxon>
        <taxon>Sapindaceae</taxon>
        <taxon>Hippocastanoideae</taxon>
        <taxon>Acereae</taxon>
        <taxon>Acer</taxon>
    </lineage>
</organism>
<reference evidence="8 9" key="1">
    <citation type="journal article" date="2022" name="Plant J.">
        <title>Strategies of tolerance reflected in two North American maple genomes.</title>
        <authorList>
            <person name="McEvoy S.L."/>
            <person name="Sezen U.U."/>
            <person name="Trouern-Trend A."/>
            <person name="McMahon S.M."/>
            <person name="Schaberg P.G."/>
            <person name="Yang J."/>
            <person name="Wegrzyn J.L."/>
            <person name="Swenson N.G."/>
        </authorList>
    </citation>
    <scope>NUCLEOTIDE SEQUENCE [LARGE SCALE GENOMIC DNA]</scope>
    <source>
        <strain evidence="8">91603</strain>
    </source>
</reference>
<evidence type="ECO:0000256" key="2">
    <source>
        <dbReference type="ARBA" id="ARBA00008668"/>
    </source>
</evidence>
<dbReference type="Pfam" id="PF00657">
    <property type="entry name" value="Lipase_GDSL"/>
    <property type="match status" value="1"/>
</dbReference>